<name>A0A1I7X229_HETBA</name>
<proteinExistence type="predicted"/>
<evidence type="ECO:0000313" key="1">
    <source>
        <dbReference type="Proteomes" id="UP000095283"/>
    </source>
</evidence>
<dbReference type="AlphaFoldDB" id="A0A1I7X229"/>
<dbReference type="Proteomes" id="UP000095283">
    <property type="component" value="Unplaced"/>
</dbReference>
<sequence>MEQVFRRLEGKCPDIRIIITYKSIKCFN</sequence>
<protein>
    <submittedName>
        <fullName evidence="2">IS630 family transposase</fullName>
    </submittedName>
</protein>
<reference evidence="2" key="1">
    <citation type="submission" date="2016-11" db="UniProtKB">
        <authorList>
            <consortium name="WormBaseParasite"/>
        </authorList>
    </citation>
    <scope>IDENTIFICATION</scope>
</reference>
<organism evidence="1 2">
    <name type="scientific">Heterorhabditis bacteriophora</name>
    <name type="common">Entomopathogenic nematode worm</name>
    <dbReference type="NCBI Taxonomy" id="37862"/>
    <lineage>
        <taxon>Eukaryota</taxon>
        <taxon>Metazoa</taxon>
        <taxon>Ecdysozoa</taxon>
        <taxon>Nematoda</taxon>
        <taxon>Chromadorea</taxon>
        <taxon>Rhabditida</taxon>
        <taxon>Rhabditina</taxon>
        <taxon>Rhabditomorpha</taxon>
        <taxon>Strongyloidea</taxon>
        <taxon>Heterorhabditidae</taxon>
        <taxon>Heterorhabditis</taxon>
    </lineage>
</organism>
<accession>A0A1I7X229</accession>
<evidence type="ECO:0000313" key="2">
    <source>
        <dbReference type="WBParaSite" id="Hba_11630"/>
    </source>
</evidence>
<keyword evidence="1" id="KW-1185">Reference proteome</keyword>
<dbReference type="WBParaSite" id="Hba_11630">
    <property type="protein sequence ID" value="Hba_11630"/>
    <property type="gene ID" value="Hba_11630"/>
</dbReference>